<dbReference type="EMBL" id="BQNJ01000001">
    <property type="protein sequence ID" value="GKG98625.1"/>
    <property type="molecule type" value="Genomic_DNA"/>
</dbReference>
<sequence length="254" mass="28363">MEADILLFMGQSNMAGRGDYRLAPEVLPGAAYEYRAVTEPDTLVPLTEPFGVNENREGGVFEPGMKTGSMAAAFVNACYRKTGRPIIAVSCSKGGSRIQEWQPETPYFKDAAARYQACLSFVQSRQIAVHSTGMVWCQGCTNADDGMAKAEYKEKTMAFFQAVKSLGVDKIFLIQIGNHREFPDRYVPMQEAQEEIAEEMEDVIMTSRLFRTFRDRGLMKDSFHYKQEAYNLVGEEAGARTGEILTKEAGKTKL</sequence>
<dbReference type="EMBL" id="WNME01000017">
    <property type="protein sequence ID" value="MUB65678.1"/>
    <property type="molecule type" value="Genomic_DNA"/>
</dbReference>
<dbReference type="InterPro" id="IPR005181">
    <property type="entry name" value="SASA"/>
</dbReference>
<dbReference type="CDD" id="cd08168">
    <property type="entry name" value="Cytochrom_C3"/>
    <property type="match status" value="1"/>
</dbReference>
<dbReference type="AlphaFoldDB" id="A0A174X531"/>
<dbReference type="GO" id="GO:0016787">
    <property type="term" value="F:hydrolase activity"/>
    <property type="evidence" value="ECO:0007669"/>
    <property type="project" value="UniProtKB-KW"/>
</dbReference>
<name>A0A174X531_9FIRM</name>
<evidence type="ECO:0000313" key="6">
    <source>
        <dbReference type="Proteomes" id="UP001055091"/>
    </source>
</evidence>
<dbReference type="SUPFAM" id="SSF52266">
    <property type="entry name" value="SGNH hydrolase"/>
    <property type="match status" value="1"/>
</dbReference>
<dbReference type="PANTHER" id="PTHR31988">
    <property type="entry name" value="ESTERASE, PUTATIVE (DUF303)-RELATED"/>
    <property type="match status" value="1"/>
</dbReference>
<dbReference type="Gene3D" id="3.40.50.1110">
    <property type="entry name" value="SGNH hydrolase"/>
    <property type="match status" value="1"/>
</dbReference>
<accession>A0A174X531</accession>
<feature type="domain" description="Sialate O-acetylesterase" evidence="2">
    <location>
        <begin position="3"/>
        <end position="236"/>
    </location>
</feature>
<dbReference type="Pfam" id="PF03629">
    <property type="entry name" value="SASA"/>
    <property type="match status" value="1"/>
</dbReference>
<reference evidence="3" key="2">
    <citation type="submission" date="2022-01" db="EMBL/GenBank/DDBJ databases">
        <title>Novel bile acid biosynthetic pathways are enriched in the microbiome of centenarians.</title>
        <authorList>
            <person name="Sato Y."/>
            <person name="Atarashi K."/>
            <person name="Plichta R.D."/>
            <person name="Arai Y."/>
            <person name="Sasajima S."/>
            <person name="Kearney M.S."/>
            <person name="Suda W."/>
            <person name="Takeshita K."/>
            <person name="Sasaki T."/>
            <person name="Okamoto S."/>
            <person name="Skelly N.A."/>
            <person name="Okamura Y."/>
            <person name="Vlamakis H."/>
            <person name="Li Y."/>
            <person name="Tanoue T."/>
            <person name="Takei H."/>
            <person name="Nittono H."/>
            <person name="Narushima S."/>
            <person name="Irie J."/>
            <person name="Itoh H."/>
            <person name="Moriya K."/>
            <person name="Sugiura Y."/>
            <person name="Suematsu M."/>
            <person name="Moritoki N."/>
            <person name="Shibata S."/>
            <person name="Littman R.D."/>
            <person name="Fischbach A.M."/>
            <person name="Uwamino Y."/>
            <person name="Inoue T."/>
            <person name="Honda A."/>
            <person name="Hattori M."/>
            <person name="Murai T."/>
            <person name="Xavier J.R."/>
            <person name="Hirose N."/>
            <person name="Honda K."/>
        </authorList>
    </citation>
    <scope>NUCLEOTIDE SEQUENCE</scope>
    <source>
        <strain evidence="3">CE91-St55</strain>
    </source>
</reference>
<dbReference type="InterPro" id="IPR052940">
    <property type="entry name" value="Carb_Esterase_6"/>
</dbReference>
<evidence type="ECO:0000313" key="4">
    <source>
        <dbReference type="EMBL" id="MUB65678.1"/>
    </source>
</evidence>
<dbReference type="OrthoDB" id="2574457at2"/>
<dbReference type="InterPro" id="IPR036514">
    <property type="entry name" value="SGNH_hydro_sf"/>
</dbReference>
<dbReference type="Proteomes" id="UP000434223">
    <property type="component" value="Unassembled WGS sequence"/>
</dbReference>
<dbReference type="RefSeq" id="WP_022030211.1">
    <property type="nucleotide sequence ID" value="NZ_BQNJ01000001.1"/>
</dbReference>
<evidence type="ECO:0000256" key="1">
    <source>
        <dbReference type="ARBA" id="ARBA00022801"/>
    </source>
</evidence>
<protein>
    <recommendedName>
        <fullName evidence="2">Sialate O-acetylesterase domain-containing protein</fullName>
    </recommendedName>
</protein>
<proteinExistence type="predicted"/>
<gene>
    <name evidence="3" type="ORF">CE91St55_06070</name>
    <name evidence="4" type="ORF">GNE07_21880</name>
</gene>
<reference evidence="4 5" key="1">
    <citation type="submission" date="2019-09" db="EMBL/GenBank/DDBJ databases">
        <title>Draft genome sequencing of Hungatella hathewayi 123Y-2.</title>
        <authorList>
            <person name="Lv Q."/>
            <person name="Li S."/>
        </authorList>
    </citation>
    <scope>NUCLEOTIDE SEQUENCE [LARGE SCALE GENOMIC DNA]</scope>
    <source>
        <strain evidence="4 5">123Y-2</strain>
    </source>
</reference>
<dbReference type="PANTHER" id="PTHR31988:SF19">
    <property type="entry name" value="9-O-ACETYL-N-ACETYLNEURAMINIC ACID DEACETYLASE-RELATED"/>
    <property type="match status" value="1"/>
</dbReference>
<comment type="caution">
    <text evidence="3">The sequence shown here is derived from an EMBL/GenBank/DDBJ whole genome shotgun (WGS) entry which is preliminary data.</text>
</comment>
<evidence type="ECO:0000313" key="3">
    <source>
        <dbReference type="EMBL" id="GKG98625.1"/>
    </source>
</evidence>
<organism evidence="3 6">
    <name type="scientific">Hungatella hathewayi</name>
    <dbReference type="NCBI Taxonomy" id="154046"/>
    <lineage>
        <taxon>Bacteria</taxon>
        <taxon>Bacillati</taxon>
        <taxon>Bacillota</taxon>
        <taxon>Clostridia</taxon>
        <taxon>Lachnospirales</taxon>
        <taxon>Lachnospiraceae</taxon>
        <taxon>Hungatella</taxon>
    </lineage>
</organism>
<dbReference type="Proteomes" id="UP001055091">
    <property type="component" value="Unassembled WGS sequence"/>
</dbReference>
<evidence type="ECO:0000313" key="5">
    <source>
        <dbReference type="Proteomes" id="UP000434223"/>
    </source>
</evidence>
<evidence type="ECO:0000259" key="2">
    <source>
        <dbReference type="Pfam" id="PF03629"/>
    </source>
</evidence>
<keyword evidence="1" id="KW-0378">Hydrolase</keyword>